<reference evidence="3" key="1">
    <citation type="submission" date="2017-12" db="EMBL/GenBank/DDBJ databases">
        <authorList>
            <person name="Christensen H."/>
        </authorList>
    </citation>
    <scope>NUCLEOTIDE SEQUENCE [LARGE SCALE GENOMIC DNA]</scope>
    <source>
        <strain evidence="3">268A</strain>
    </source>
</reference>
<protein>
    <recommendedName>
        <fullName evidence="4">Rpn family recombination-promoting nuclease/putative transposase</fullName>
    </recommendedName>
</protein>
<evidence type="ECO:0000256" key="1">
    <source>
        <dbReference type="SAM" id="MobiDB-lite"/>
    </source>
</evidence>
<organism evidence="2 3">
    <name type="scientific">Ligilactobacillus agilis</name>
    <dbReference type="NCBI Taxonomy" id="1601"/>
    <lineage>
        <taxon>Bacteria</taxon>
        <taxon>Bacillati</taxon>
        <taxon>Bacillota</taxon>
        <taxon>Bacilli</taxon>
        <taxon>Lactobacillales</taxon>
        <taxon>Lactobacillaceae</taxon>
        <taxon>Ligilactobacillus</taxon>
    </lineage>
</organism>
<feature type="region of interest" description="Disordered" evidence="1">
    <location>
        <begin position="251"/>
        <end position="270"/>
    </location>
</feature>
<dbReference type="NCBIfam" id="TIGR01784">
    <property type="entry name" value="T_den_put_tspse"/>
    <property type="match status" value="1"/>
</dbReference>
<proteinExistence type="predicted"/>
<sequence length="322" mass="36666">MKGKLFSLPSKFYIIKEKQMVSKQKIRHKLAQADFTDDVMFGLVMSQLEIWRKFLKAVLPQHDFTKLKIVDQSHLKTDYLSKAGRLDIHCTDAYGNQFDIEPQMTNEHNVAQRSKYYHALMANHMLTAGDKYQALKETYVIFLCPASFTDADQAITHYEMVSRQGNHLNDGTHTLILNASGNWAGVSDELKGIFQLLLRQPASFGKLGPQIMNKIDEIKHSKTGGRKYMELTGAFWQDAREAGIKIGERRGKKAGIKEGRKEGRKQGRREGTDEAIIKLIPDLVALTNDRQAVINILMKKMDLSQAQAEGYYKRAMEQEAKN</sequence>
<comment type="caution">
    <text evidence="2">The sequence shown here is derived from an EMBL/GenBank/DDBJ whole genome shotgun (WGS) entry which is preliminary data.</text>
</comment>
<dbReference type="PANTHER" id="PTHR41317">
    <property type="entry name" value="PD-(D_E)XK NUCLEASE FAMILY TRANSPOSASE"/>
    <property type="match status" value="1"/>
</dbReference>
<gene>
    <name evidence="2" type="ORF">CYR79_07130</name>
</gene>
<dbReference type="EMBL" id="PKGI01000034">
    <property type="protein sequence ID" value="PLA76216.1"/>
    <property type="molecule type" value="Genomic_DNA"/>
</dbReference>
<evidence type="ECO:0000313" key="2">
    <source>
        <dbReference type="EMBL" id="PLA76216.1"/>
    </source>
</evidence>
<evidence type="ECO:0008006" key="4">
    <source>
        <dbReference type="Google" id="ProtNLM"/>
    </source>
</evidence>
<accession>A0A2I2AA05</accession>
<dbReference type="InterPro" id="IPR010106">
    <property type="entry name" value="RpnA"/>
</dbReference>
<dbReference type="AlphaFoldDB" id="A0A2I2AA05"/>
<dbReference type="Pfam" id="PF12784">
    <property type="entry name" value="PDDEXK_2"/>
    <property type="match status" value="1"/>
</dbReference>
<dbReference type="Proteomes" id="UP000234579">
    <property type="component" value="Unassembled WGS sequence"/>
</dbReference>
<name>A0A2I2AA05_9LACO</name>
<evidence type="ECO:0000313" key="3">
    <source>
        <dbReference type="Proteomes" id="UP000234579"/>
    </source>
</evidence>
<dbReference type="PANTHER" id="PTHR41317:SF1">
    <property type="entry name" value="PD-(D_E)XK NUCLEASE FAMILY TRANSPOSASE"/>
    <property type="match status" value="1"/>
</dbReference>